<keyword evidence="3" id="KW-0507">mRNA processing</keyword>
<reference evidence="9" key="2">
    <citation type="submission" date="2025-09" db="UniProtKB">
        <authorList>
            <consortium name="Ensembl"/>
        </authorList>
    </citation>
    <scope>IDENTIFICATION</scope>
</reference>
<evidence type="ECO:0000256" key="3">
    <source>
        <dbReference type="ARBA" id="ARBA00022664"/>
    </source>
</evidence>
<keyword evidence="10" id="KW-1185">Reference proteome</keyword>
<comment type="subcellular location">
    <subcellularLocation>
        <location evidence="1">Nucleus</location>
    </subcellularLocation>
</comment>
<evidence type="ECO:0000256" key="8">
    <source>
        <dbReference type="ARBA" id="ARBA00023274"/>
    </source>
</evidence>
<dbReference type="Gene3D" id="2.30.30.100">
    <property type="match status" value="1"/>
</dbReference>
<proteinExistence type="inferred from homology"/>
<comment type="similarity">
    <text evidence="2">Belongs to the snRNP Sm proteins family.</text>
</comment>
<name>A0A8C6HAA2_MUSSI</name>
<keyword evidence="8" id="KW-0687">Ribonucleoprotein</keyword>
<organism evidence="9 10">
    <name type="scientific">Mus spicilegus</name>
    <name type="common">Mound-building mouse</name>
    <dbReference type="NCBI Taxonomy" id="10103"/>
    <lineage>
        <taxon>Eukaryota</taxon>
        <taxon>Metazoa</taxon>
        <taxon>Chordata</taxon>
        <taxon>Craniata</taxon>
        <taxon>Vertebrata</taxon>
        <taxon>Euteleostomi</taxon>
        <taxon>Mammalia</taxon>
        <taxon>Eutheria</taxon>
        <taxon>Euarchontoglires</taxon>
        <taxon>Glires</taxon>
        <taxon>Rodentia</taxon>
        <taxon>Myomorpha</taxon>
        <taxon>Muroidea</taxon>
        <taxon>Muridae</taxon>
        <taxon>Murinae</taxon>
        <taxon>Mus</taxon>
        <taxon>Mus</taxon>
    </lineage>
</organism>
<dbReference type="Proteomes" id="UP000694415">
    <property type="component" value="Unplaced"/>
</dbReference>
<evidence type="ECO:0000256" key="7">
    <source>
        <dbReference type="ARBA" id="ARBA00023242"/>
    </source>
</evidence>
<dbReference type="GO" id="GO:0003723">
    <property type="term" value="F:RNA binding"/>
    <property type="evidence" value="ECO:0007669"/>
    <property type="project" value="UniProtKB-KW"/>
</dbReference>
<dbReference type="AlphaFoldDB" id="A0A8C6HAA2"/>
<evidence type="ECO:0000256" key="6">
    <source>
        <dbReference type="ARBA" id="ARBA00023187"/>
    </source>
</evidence>
<dbReference type="Ensembl" id="ENSMSIT00000023542.1">
    <property type="protein sequence ID" value="ENSMSIP00000018638.1"/>
    <property type="gene ID" value="ENSMSIG00000015878.1"/>
</dbReference>
<evidence type="ECO:0000256" key="5">
    <source>
        <dbReference type="ARBA" id="ARBA00022884"/>
    </source>
</evidence>
<dbReference type="GO" id="GO:0005681">
    <property type="term" value="C:spliceosomal complex"/>
    <property type="evidence" value="ECO:0007669"/>
    <property type="project" value="UniProtKB-KW"/>
</dbReference>
<dbReference type="PANTHER" id="PTHR11193">
    <property type="entry name" value="SMALL NUCLEAR RIBONUCLEOPROTEIN E"/>
    <property type="match status" value="1"/>
</dbReference>
<reference evidence="9" key="1">
    <citation type="submission" date="2025-08" db="UniProtKB">
        <authorList>
            <consortium name="Ensembl"/>
        </authorList>
    </citation>
    <scope>IDENTIFICATION</scope>
</reference>
<evidence type="ECO:0000313" key="10">
    <source>
        <dbReference type="Proteomes" id="UP000694415"/>
    </source>
</evidence>
<evidence type="ECO:0000313" key="9">
    <source>
        <dbReference type="Ensembl" id="ENSMSIP00000018638.1"/>
    </source>
</evidence>
<dbReference type="GeneTree" id="ENSGT00960000186777"/>
<sequence>MAYHSQGQKLQKVMVKPINLTFKYLQNRSQIQVWLYEQGNVKIEGCIIVFHEPQI</sequence>
<dbReference type="GO" id="GO:0000398">
    <property type="term" value="P:mRNA splicing, via spliceosome"/>
    <property type="evidence" value="ECO:0007669"/>
    <property type="project" value="InterPro"/>
</dbReference>
<keyword evidence="4" id="KW-0747">Spliceosome</keyword>
<keyword evidence="7" id="KW-0539">Nucleus</keyword>
<evidence type="ECO:0000256" key="4">
    <source>
        <dbReference type="ARBA" id="ARBA00022728"/>
    </source>
</evidence>
<evidence type="ECO:0000256" key="2">
    <source>
        <dbReference type="ARBA" id="ARBA00006850"/>
    </source>
</evidence>
<accession>A0A8C6HAA2</accession>
<protein>
    <submittedName>
        <fullName evidence="9">Uncharacterized protein</fullName>
    </submittedName>
</protein>
<keyword evidence="5" id="KW-0694">RNA-binding</keyword>
<evidence type="ECO:0000256" key="1">
    <source>
        <dbReference type="ARBA" id="ARBA00004123"/>
    </source>
</evidence>
<keyword evidence="6" id="KW-0508">mRNA splicing</keyword>
<dbReference type="InterPro" id="IPR027078">
    <property type="entry name" value="snRNP-E"/>
</dbReference>